<dbReference type="OrthoDB" id="6257894at2759"/>
<keyword evidence="3" id="KW-1185">Reference proteome</keyword>
<dbReference type="GO" id="GO:0097484">
    <property type="term" value="P:dendrite extension"/>
    <property type="evidence" value="ECO:0007669"/>
    <property type="project" value="TreeGrafter"/>
</dbReference>
<dbReference type="OMA" id="YGNYPVW"/>
<dbReference type="PANTHER" id="PTHR34253">
    <property type="entry name" value="PROTEIN LLP HOMOLOG"/>
    <property type="match status" value="1"/>
</dbReference>
<dbReference type="AlphaFoldDB" id="A0A8B7ZE58"/>
<feature type="compositionally biased region" description="Basic and acidic residues" evidence="2">
    <location>
        <begin position="99"/>
        <end position="111"/>
    </location>
</feature>
<evidence type="ECO:0000256" key="2">
    <source>
        <dbReference type="SAM" id="MobiDB-lite"/>
    </source>
</evidence>
<reference evidence="4" key="1">
    <citation type="submission" date="2025-08" db="UniProtKB">
        <authorList>
            <consortium name="RefSeq"/>
        </authorList>
    </citation>
    <scope>IDENTIFICATION</scope>
</reference>
<dbReference type="RefSeq" id="XP_022103948.1">
    <property type="nucleotide sequence ID" value="XM_022248256.1"/>
</dbReference>
<evidence type="ECO:0000256" key="1">
    <source>
        <dbReference type="ARBA" id="ARBA00034118"/>
    </source>
</evidence>
<dbReference type="KEGG" id="aplc:110986409"/>
<dbReference type="GO" id="GO:0003723">
    <property type="term" value="F:RNA binding"/>
    <property type="evidence" value="ECO:0007669"/>
    <property type="project" value="TreeGrafter"/>
</dbReference>
<protein>
    <submittedName>
        <fullName evidence="4">Protein LLP homolog</fullName>
    </submittedName>
</protein>
<feature type="compositionally biased region" description="Basic residues" evidence="2">
    <location>
        <begin position="140"/>
        <end position="167"/>
    </location>
</feature>
<dbReference type="Pfam" id="PF10169">
    <property type="entry name" value="LLPH"/>
    <property type="match status" value="1"/>
</dbReference>
<name>A0A8B7ZE58_ACAPL</name>
<feature type="region of interest" description="Disordered" evidence="2">
    <location>
        <begin position="81"/>
        <end position="167"/>
    </location>
</feature>
<sequence length="167" mass="19444">MAKSIRSKRMRKLRAIKRTRNAPREAKRLKKILGLLKPEEDDPEKNVYKFSDVRDMILNKPTVNQASGTAYDLRFVPDRDKIKTDAAQPEETTMDDDTENKSVTDPERQETMEAMEEDGEAKPKQKGLQNEHGNYPIWMSHRRIKKITRKGRPNQYKLKRAGTGKTF</sequence>
<dbReference type="PANTHER" id="PTHR34253:SF1">
    <property type="entry name" value="PROTEIN LLP HOMOLOG"/>
    <property type="match status" value="1"/>
</dbReference>
<organism evidence="3 4">
    <name type="scientific">Acanthaster planci</name>
    <name type="common">Crown-of-thorns starfish</name>
    <dbReference type="NCBI Taxonomy" id="133434"/>
    <lineage>
        <taxon>Eukaryota</taxon>
        <taxon>Metazoa</taxon>
        <taxon>Echinodermata</taxon>
        <taxon>Eleutherozoa</taxon>
        <taxon>Asterozoa</taxon>
        <taxon>Asteroidea</taxon>
        <taxon>Valvatacea</taxon>
        <taxon>Valvatida</taxon>
        <taxon>Acanthasteridae</taxon>
        <taxon>Acanthaster</taxon>
    </lineage>
</organism>
<dbReference type="GeneID" id="110986409"/>
<dbReference type="GO" id="GO:0005730">
    <property type="term" value="C:nucleolus"/>
    <property type="evidence" value="ECO:0007669"/>
    <property type="project" value="TreeGrafter"/>
</dbReference>
<comment type="similarity">
    <text evidence="1">Belongs to the learning-associated protein family.</text>
</comment>
<accession>A0A8B7ZE58</accession>
<evidence type="ECO:0000313" key="4">
    <source>
        <dbReference type="RefSeq" id="XP_022103948.1"/>
    </source>
</evidence>
<dbReference type="GO" id="GO:0001099">
    <property type="term" value="F:basal RNA polymerase II transcription machinery binding"/>
    <property type="evidence" value="ECO:0007669"/>
    <property type="project" value="TreeGrafter"/>
</dbReference>
<proteinExistence type="inferred from homology"/>
<dbReference type="Proteomes" id="UP000694845">
    <property type="component" value="Unplaced"/>
</dbReference>
<evidence type="ECO:0000313" key="3">
    <source>
        <dbReference type="Proteomes" id="UP000694845"/>
    </source>
</evidence>
<gene>
    <name evidence="4" type="primary">LOC110986409</name>
</gene>
<dbReference type="InterPro" id="IPR018784">
    <property type="entry name" value="LLPH-like"/>
</dbReference>